<accession>A0A0H5QSL5</accession>
<evidence type="ECO:0000259" key="1">
    <source>
        <dbReference type="Pfam" id="PF02014"/>
    </source>
</evidence>
<dbReference type="InterPro" id="IPR002861">
    <property type="entry name" value="Reeler_dom"/>
</dbReference>
<dbReference type="EMBL" id="HACM01004493">
    <property type="protein sequence ID" value="CRZ04935.1"/>
    <property type="molecule type" value="Transcribed_RNA"/>
</dbReference>
<dbReference type="EMBL" id="HACM01004494">
    <property type="protein sequence ID" value="CRZ04936.1"/>
    <property type="molecule type" value="Transcribed_RNA"/>
</dbReference>
<dbReference type="Gene3D" id="2.60.40.4060">
    <property type="entry name" value="Reeler domain"/>
    <property type="match status" value="1"/>
</dbReference>
<organism evidence="2">
    <name type="scientific">Spongospora subterranea</name>
    <dbReference type="NCBI Taxonomy" id="70186"/>
    <lineage>
        <taxon>Eukaryota</taxon>
        <taxon>Sar</taxon>
        <taxon>Rhizaria</taxon>
        <taxon>Endomyxa</taxon>
        <taxon>Phytomyxea</taxon>
        <taxon>Plasmodiophorida</taxon>
        <taxon>Plasmodiophoridae</taxon>
        <taxon>Spongospora</taxon>
    </lineage>
</organism>
<evidence type="ECO:0000313" key="2">
    <source>
        <dbReference type="EMBL" id="CRZ04935.1"/>
    </source>
</evidence>
<sequence>MGGPSTNLTKKFNISFIDLPLKPSQSITVKVSANIPSFKGILLVARTSCLENTDASGSFTQYSSDGVNFANIKNSNVYAFKSCNGSPFGRVTHTNANRKAFPVYFKWTAPATDTLVYFDVIVVDSAHNDWTQASGFPVTVGAGIPSNTTLPHCSREEQILAESSAPARGFTTFPYVVSSILMALLLS</sequence>
<dbReference type="EMBL" id="HACM01004492">
    <property type="protein sequence ID" value="CRZ04934.1"/>
    <property type="molecule type" value="Transcribed_RNA"/>
</dbReference>
<feature type="domain" description="Reelin" evidence="1">
    <location>
        <begin position="9"/>
        <end position="128"/>
    </location>
</feature>
<dbReference type="InterPro" id="IPR042307">
    <property type="entry name" value="Reeler_sf"/>
</dbReference>
<name>A0A0H5QSL5_9EUKA</name>
<protein>
    <recommendedName>
        <fullName evidence="1">Reelin domain-containing protein</fullName>
    </recommendedName>
</protein>
<dbReference type="Pfam" id="PF02014">
    <property type="entry name" value="Reeler"/>
    <property type="match status" value="1"/>
</dbReference>
<dbReference type="EMBL" id="HACM01004491">
    <property type="protein sequence ID" value="CRZ04933.1"/>
    <property type="molecule type" value="Transcribed_RNA"/>
</dbReference>
<proteinExistence type="predicted"/>
<reference evidence="2" key="1">
    <citation type="submission" date="2015-04" db="EMBL/GenBank/DDBJ databases">
        <title>The genome sequence of the plant pathogenic Rhizarian Plasmodiophora brassicae reveals insights in its biotrophic life cycle and the origin of chitin synthesis.</title>
        <authorList>
            <person name="Schwelm A."/>
            <person name="Fogelqvist J."/>
            <person name="Knaust A."/>
            <person name="Julke S."/>
            <person name="Lilja T."/>
            <person name="Dhandapani V."/>
            <person name="Bonilla-Rosso G."/>
            <person name="Karlsson M."/>
            <person name="Shevchenko A."/>
            <person name="Choi S.R."/>
            <person name="Kim H.G."/>
            <person name="Park J.Y."/>
            <person name="Lim Y.P."/>
            <person name="Ludwig-Muller J."/>
            <person name="Dixelius C."/>
        </authorList>
    </citation>
    <scope>NUCLEOTIDE SEQUENCE</scope>
    <source>
        <tissue evidence="2">Potato root galls</tissue>
    </source>
</reference>
<dbReference type="AlphaFoldDB" id="A0A0H5QSL5"/>